<dbReference type="InterPro" id="IPR051534">
    <property type="entry name" value="CBASS_pafABC_assoc_protein"/>
</dbReference>
<dbReference type="eggNOG" id="COG2378">
    <property type="taxonomic scope" value="Bacteria"/>
</dbReference>
<dbReference type="PROSITE" id="PS52050">
    <property type="entry name" value="WYL"/>
    <property type="match status" value="1"/>
</dbReference>
<dbReference type="Pfam" id="PF13280">
    <property type="entry name" value="WYL"/>
    <property type="match status" value="1"/>
</dbReference>
<dbReference type="InterPro" id="IPR026881">
    <property type="entry name" value="WYL_dom"/>
</dbReference>
<dbReference type="PATRIC" id="fig|306263.5.peg.32"/>
<evidence type="ECO:0000256" key="2">
    <source>
        <dbReference type="ARBA" id="ARBA00023163"/>
    </source>
</evidence>
<dbReference type="STRING" id="306263.Cla_0031"/>
<feature type="domain" description="HTH deoR-type" evidence="3">
    <location>
        <begin position="6"/>
        <end position="61"/>
    </location>
</feature>
<dbReference type="SUPFAM" id="SSF46785">
    <property type="entry name" value="Winged helix' DNA-binding domain"/>
    <property type="match status" value="1"/>
</dbReference>
<keyword evidence="2" id="KW-0804">Transcription</keyword>
<protein>
    <submittedName>
        <fullName evidence="4">Transcriptional regulator (WYL domain)</fullName>
    </submittedName>
</protein>
<reference evidence="4 5" key="1">
    <citation type="journal article" date="2008" name="Foodborne Pathog. Dis.">
        <title>The complete genome sequence and analysis of the human pathogen Campylobacter lari.</title>
        <authorList>
            <person name="Miller W.G."/>
            <person name="Wang G."/>
            <person name="Binnewies T.T."/>
            <person name="Parker C.T."/>
        </authorList>
    </citation>
    <scope>NUCLEOTIDE SEQUENCE [LARGE SCALE GENOMIC DNA]</scope>
    <source>
        <strain evidence="5">RM2100 / D67 / ATCC BAA-1060</strain>
    </source>
</reference>
<dbReference type="PANTHER" id="PTHR34580">
    <property type="match status" value="1"/>
</dbReference>
<evidence type="ECO:0000259" key="3">
    <source>
        <dbReference type="PROSITE" id="PS51000"/>
    </source>
</evidence>
<sequence length="288" mass="34336">MDKDKLSTRLVAILQYLNNGERFSLEELAQEFNVSIRTIQRDLHDRLAFIPIKKENGKYFLESYVLGKLSFKDIQNFAILSGIGKLYPSLDKEFLNDLLNEKINKAFLVKTQNYETLDREIFEKLSAAIIANHPIKFCYKDKNRHVNPYKLINIENIWYLLADESGTLKTFTFSKITRLYIEKKENFALKEDFLKQIQKNQSNWISKENKEAILKLDKKAKEYFLRKNALAKYECVDEDENFIYIKAFYTYDDELLNLIRYWIPYIKIQKPLALKEKLFEQLNAYMHD</sequence>
<dbReference type="HOGENOM" id="CLU_041141_10_0_7"/>
<evidence type="ECO:0000313" key="4">
    <source>
        <dbReference type="EMBL" id="ACM63399.1"/>
    </source>
</evidence>
<dbReference type="Gene3D" id="1.10.10.10">
    <property type="entry name" value="Winged helix-like DNA-binding domain superfamily/Winged helix DNA-binding domain"/>
    <property type="match status" value="1"/>
</dbReference>
<organism evidence="4 5">
    <name type="scientific">Campylobacter lari (strain RM2100 / D67 / ATCC BAA-1060)</name>
    <dbReference type="NCBI Taxonomy" id="306263"/>
    <lineage>
        <taxon>Bacteria</taxon>
        <taxon>Pseudomonadati</taxon>
        <taxon>Campylobacterota</taxon>
        <taxon>Epsilonproteobacteria</taxon>
        <taxon>Campylobacterales</taxon>
        <taxon>Campylobacteraceae</taxon>
        <taxon>Campylobacter</taxon>
    </lineage>
</organism>
<dbReference type="InterPro" id="IPR013196">
    <property type="entry name" value="HTH_11"/>
</dbReference>
<dbReference type="Pfam" id="PF08279">
    <property type="entry name" value="HTH_11"/>
    <property type="match status" value="1"/>
</dbReference>
<dbReference type="GO" id="GO:0003700">
    <property type="term" value="F:DNA-binding transcription factor activity"/>
    <property type="evidence" value="ECO:0007669"/>
    <property type="project" value="InterPro"/>
</dbReference>
<dbReference type="InterPro" id="IPR036390">
    <property type="entry name" value="WH_DNA-bd_sf"/>
</dbReference>
<keyword evidence="1" id="KW-0805">Transcription regulation</keyword>
<dbReference type="AlphaFoldDB" id="B9KEB4"/>
<dbReference type="InterPro" id="IPR001034">
    <property type="entry name" value="DeoR_HTH"/>
</dbReference>
<evidence type="ECO:0000256" key="1">
    <source>
        <dbReference type="ARBA" id="ARBA00023015"/>
    </source>
</evidence>
<gene>
    <name evidence="4" type="ordered locus">Cla_0031</name>
</gene>
<accession>B9KEB4</accession>
<name>B9KEB4_CAMLR</name>
<keyword evidence="5" id="KW-1185">Reference proteome</keyword>
<dbReference type="RefSeq" id="WP_012660785.1">
    <property type="nucleotide sequence ID" value="NC_012039.1"/>
</dbReference>
<dbReference type="PROSITE" id="PS51000">
    <property type="entry name" value="HTH_DEOR_2"/>
    <property type="match status" value="1"/>
</dbReference>
<dbReference type="KEGG" id="cla:CLA_0031"/>
<dbReference type="Proteomes" id="UP000007727">
    <property type="component" value="Chromosome"/>
</dbReference>
<dbReference type="InterPro" id="IPR036388">
    <property type="entry name" value="WH-like_DNA-bd_sf"/>
</dbReference>
<dbReference type="EMBL" id="CP000932">
    <property type="protein sequence ID" value="ACM63399.1"/>
    <property type="molecule type" value="Genomic_DNA"/>
</dbReference>
<proteinExistence type="predicted"/>
<dbReference type="PANTHER" id="PTHR34580:SF1">
    <property type="entry name" value="PROTEIN PAFC"/>
    <property type="match status" value="1"/>
</dbReference>
<evidence type="ECO:0000313" key="5">
    <source>
        <dbReference type="Proteomes" id="UP000007727"/>
    </source>
</evidence>